<gene>
    <name evidence="1" type="ORF">GCM10007383_24850</name>
</gene>
<evidence type="ECO:0000313" key="1">
    <source>
        <dbReference type="EMBL" id="GGW39161.1"/>
    </source>
</evidence>
<sequence>MGGGSNLLLYPYVVSNLKNNNHKVKNMTYSVGQKLIFTTPNGNKEEVTIIKRKVDYKDGFIDEPNFKGNFDYFAKVEINGQMEHIFCQHNELS</sequence>
<keyword evidence="2" id="KW-1185">Reference proteome</keyword>
<reference evidence="1" key="1">
    <citation type="journal article" date="2014" name="Int. J. Syst. Evol. Microbiol.">
        <title>Complete genome sequence of Corynebacterium casei LMG S-19264T (=DSM 44701T), isolated from a smear-ripened cheese.</title>
        <authorList>
            <consortium name="US DOE Joint Genome Institute (JGI-PGF)"/>
            <person name="Walter F."/>
            <person name="Albersmeier A."/>
            <person name="Kalinowski J."/>
            <person name="Ruckert C."/>
        </authorList>
    </citation>
    <scope>NUCLEOTIDE SEQUENCE</scope>
    <source>
        <strain evidence="1">KCTC 12113</strain>
    </source>
</reference>
<accession>A0A918IYP7</accession>
<dbReference type="EMBL" id="BMWP01000017">
    <property type="protein sequence ID" value="GGW39161.1"/>
    <property type="molecule type" value="Genomic_DNA"/>
</dbReference>
<proteinExistence type="predicted"/>
<reference evidence="1" key="2">
    <citation type="submission" date="2020-09" db="EMBL/GenBank/DDBJ databases">
        <authorList>
            <person name="Sun Q."/>
            <person name="Kim S."/>
        </authorList>
    </citation>
    <scope>NUCLEOTIDE SEQUENCE</scope>
    <source>
        <strain evidence="1">KCTC 12113</strain>
    </source>
</reference>
<dbReference type="AlphaFoldDB" id="A0A918IYP7"/>
<organism evidence="1 2">
    <name type="scientific">Arenibacter certesii</name>
    <dbReference type="NCBI Taxonomy" id="228955"/>
    <lineage>
        <taxon>Bacteria</taxon>
        <taxon>Pseudomonadati</taxon>
        <taxon>Bacteroidota</taxon>
        <taxon>Flavobacteriia</taxon>
        <taxon>Flavobacteriales</taxon>
        <taxon>Flavobacteriaceae</taxon>
        <taxon>Arenibacter</taxon>
    </lineage>
</organism>
<protein>
    <submittedName>
        <fullName evidence="1">Uncharacterized protein</fullName>
    </submittedName>
</protein>
<evidence type="ECO:0000313" key="2">
    <source>
        <dbReference type="Proteomes" id="UP000634668"/>
    </source>
</evidence>
<comment type="caution">
    <text evidence="1">The sequence shown here is derived from an EMBL/GenBank/DDBJ whole genome shotgun (WGS) entry which is preliminary data.</text>
</comment>
<name>A0A918IYP7_9FLAO</name>
<dbReference type="Proteomes" id="UP000634668">
    <property type="component" value="Unassembled WGS sequence"/>
</dbReference>